<dbReference type="AlphaFoldDB" id="A0A3B0R015"/>
<proteinExistence type="predicted"/>
<dbReference type="EMBL" id="UOEA01000105">
    <property type="protein sequence ID" value="VAV85872.1"/>
    <property type="molecule type" value="Genomic_DNA"/>
</dbReference>
<protein>
    <submittedName>
        <fullName evidence="1">Uncharacterized protein</fullName>
    </submittedName>
</protein>
<organism evidence="1">
    <name type="scientific">hydrothermal vent metagenome</name>
    <dbReference type="NCBI Taxonomy" id="652676"/>
    <lineage>
        <taxon>unclassified sequences</taxon>
        <taxon>metagenomes</taxon>
        <taxon>ecological metagenomes</taxon>
    </lineage>
</organism>
<evidence type="ECO:0000313" key="1">
    <source>
        <dbReference type="EMBL" id="VAV85872.1"/>
    </source>
</evidence>
<accession>A0A3B0R015</accession>
<sequence length="68" mass="7777">MGTLEFIRPVKNDIVVSSPYSLRIDPLKKRLHKKINVKIDGNTVRNPFASPLRFHSGIDYEAPEETQV</sequence>
<reference evidence="1" key="1">
    <citation type="submission" date="2018-06" db="EMBL/GenBank/DDBJ databases">
        <authorList>
            <person name="Zhirakovskaya E."/>
        </authorList>
    </citation>
    <scope>NUCLEOTIDE SEQUENCE</scope>
</reference>
<name>A0A3B0R015_9ZZZZ</name>
<gene>
    <name evidence="1" type="ORF">MNBD_DELTA01-197</name>
</gene>